<sequence length="192" mass="22226">MNNAALRCMEDLVFMRQLHLFDQTDVILYHPGHFPELNEQLLSFYEEKGAELILIPGVYNSFLKQNEYNYYAPLLSKAGISEHRLIAIPNRNEDKGVESVIHSAFEFLNSTPHQNVLLAGKSFFCRRFYLLSSLYASDDKVLDVLPLEDNREIVPEKWTLSEKGRTRILNEVEQLACISNEKLSKQLEEMSK</sequence>
<dbReference type="Proteomes" id="UP001139011">
    <property type="component" value="Unassembled WGS sequence"/>
</dbReference>
<organism evidence="1 2">
    <name type="scientific">Fictibacillus marinisediminis</name>
    <dbReference type="NCBI Taxonomy" id="2878389"/>
    <lineage>
        <taxon>Bacteria</taxon>
        <taxon>Bacillati</taxon>
        <taxon>Bacillota</taxon>
        <taxon>Bacilli</taxon>
        <taxon>Bacillales</taxon>
        <taxon>Fictibacillaceae</taxon>
        <taxon>Fictibacillus</taxon>
    </lineage>
</organism>
<gene>
    <name evidence="1" type="ORF">LCY76_07220</name>
</gene>
<name>A0A9X1X9D0_9BACL</name>
<evidence type="ECO:0000313" key="1">
    <source>
        <dbReference type="EMBL" id="MCK6256384.1"/>
    </source>
</evidence>
<protein>
    <recommendedName>
        <fullName evidence="3">DUF218 domain-containing protein</fullName>
    </recommendedName>
</protein>
<accession>A0A9X1X9D0</accession>
<dbReference type="EMBL" id="JAIWJX010000002">
    <property type="protein sequence ID" value="MCK6256384.1"/>
    <property type="molecule type" value="Genomic_DNA"/>
</dbReference>
<keyword evidence="2" id="KW-1185">Reference proteome</keyword>
<evidence type="ECO:0000313" key="2">
    <source>
        <dbReference type="Proteomes" id="UP001139011"/>
    </source>
</evidence>
<evidence type="ECO:0008006" key="3">
    <source>
        <dbReference type="Google" id="ProtNLM"/>
    </source>
</evidence>
<dbReference type="AlphaFoldDB" id="A0A9X1X9D0"/>
<reference evidence="1" key="1">
    <citation type="submission" date="2021-09" db="EMBL/GenBank/DDBJ databases">
        <title>Genome analysis of Fictibacillus sp. KIGAM418 isolated from marine sediment.</title>
        <authorList>
            <person name="Seo M.-J."/>
            <person name="Cho E.-S."/>
            <person name="Hwang C.Y."/>
        </authorList>
    </citation>
    <scope>NUCLEOTIDE SEQUENCE</scope>
    <source>
        <strain evidence="1">KIGAM418</strain>
    </source>
</reference>
<comment type="caution">
    <text evidence="1">The sequence shown here is derived from an EMBL/GenBank/DDBJ whole genome shotgun (WGS) entry which is preliminary data.</text>
</comment>
<dbReference type="RefSeq" id="WP_248252069.1">
    <property type="nucleotide sequence ID" value="NZ_JAIWJX010000002.1"/>
</dbReference>
<proteinExistence type="predicted"/>